<dbReference type="RefSeq" id="WP_073193490.1">
    <property type="nucleotide sequence ID" value="NZ_FQTW01000009.1"/>
</dbReference>
<name>A0A1M4XH16_9FLAO</name>
<dbReference type="Proteomes" id="UP000184462">
    <property type="component" value="Unassembled WGS sequence"/>
</dbReference>
<keyword evidence="1" id="KW-0732">Signal</keyword>
<proteinExistence type="predicted"/>
<evidence type="ECO:0000256" key="1">
    <source>
        <dbReference type="SAM" id="SignalP"/>
    </source>
</evidence>
<feature type="chain" id="PRO_5012928658" evidence="1">
    <location>
        <begin position="23"/>
        <end position="814"/>
    </location>
</feature>
<sequence length="814" mass="93028">MLRLFQLILVILLISCSNSTSTKTIALADALPPKSILVFEFETVKQLQTDLSTNSFIKQNLDNKLIIDLQQQLQLLSHVNSGLGGMLSISSIGSDSFAYTFITNSTETLVKTGLINNQKSLKYDGTNLNEISIDNDSFYSTQLNNIKLISSSRLTLENIIRSHNNNIKLEASFYKALKASSNSQHSLFVNLTRLPQLHQHLFKSSASVYGELGEWAVLDLEINTEDIMANGVILPSDGQQVLIEVLGDELNNSTKFAEAIPLNSTYFYNFSISDFKSFQDRRRNLGYTSEIISHPIEDFPADLSVTYTNTSICIDYMPKDVLGFEEQFLNDLKPNEGFRGEQIYELDKFDAFTHFSPLIKNFTPKFVTKFKGHFLFSKDLETLENTLVNIKNNATLAETDYFKDSRDQLKSSYTLQLGSLNENLLPHLASISQEHPNAWKQLQPKGFNLSLIQLDLQDQYTLVNAYSQSAVNSSKTSLKVNRLKQQHNLAMPPQYFVNWRTQQHDIVYQDQANVLHLIDSKGREIWQKQLDSKIVGKIKSLDIYKNTRLQLAFTTQNKLYVLDKNGNEVSRFPISFKQPITKGLQLFDYSNNGRHRFVVTQGSQIKIYNKDAKLVKGFEFKVPKSNITQAPKHIRIDSKDYILAQTENQLFILDRTGDIRVKPNQKFVPSNNAFYKFGNQFIGTSNNSELVTIETDGKVNLSPQNWFSNHYFTANKQHYVSLSENKLQINTEEVQLDYGLYLRPKLHEMRNTVFISVVDEQSQQLYLLNSEGELIDGFPIYATSEIELRELAPNQYEFITQGDEQSILVYQFSD</sequence>
<dbReference type="AlphaFoldDB" id="A0A1M4XH16"/>
<accession>A0A1M4XH16</accession>
<dbReference type="EMBL" id="FQTW01000009">
    <property type="protein sequence ID" value="SHE92967.1"/>
    <property type="molecule type" value="Genomic_DNA"/>
</dbReference>
<keyword evidence="3" id="KW-1185">Reference proteome</keyword>
<protein>
    <submittedName>
        <fullName evidence="2">Uncharacterized protein</fullName>
    </submittedName>
</protein>
<evidence type="ECO:0000313" key="3">
    <source>
        <dbReference type="Proteomes" id="UP000184462"/>
    </source>
</evidence>
<dbReference type="PROSITE" id="PS51257">
    <property type="entry name" value="PROKAR_LIPOPROTEIN"/>
    <property type="match status" value="1"/>
</dbReference>
<gene>
    <name evidence="2" type="ORF">SAMN05444278_10913</name>
</gene>
<dbReference type="STRING" id="1155689.SAMN05444278_10913"/>
<dbReference type="OrthoDB" id="1093345at2"/>
<evidence type="ECO:0000313" key="2">
    <source>
        <dbReference type="EMBL" id="SHE92967.1"/>
    </source>
</evidence>
<organism evidence="2 3">
    <name type="scientific">Psychroflexus salarius</name>
    <dbReference type="NCBI Taxonomy" id="1155689"/>
    <lineage>
        <taxon>Bacteria</taxon>
        <taxon>Pseudomonadati</taxon>
        <taxon>Bacteroidota</taxon>
        <taxon>Flavobacteriia</taxon>
        <taxon>Flavobacteriales</taxon>
        <taxon>Flavobacteriaceae</taxon>
        <taxon>Psychroflexus</taxon>
    </lineage>
</organism>
<dbReference type="SUPFAM" id="SSF101898">
    <property type="entry name" value="NHL repeat"/>
    <property type="match status" value="1"/>
</dbReference>
<reference evidence="2 3" key="1">
    <citation type="submission" date="2016-11" db="EMBL/GenBank/DDBJ databases">
        <authorList>
            <person name="Jaros S."/>
            <person name="Januszkiewicz K."/>
            <person name="Wedrychowicz H."/>
        </authorList>
    </citation>
    <scope>NUCLEOTIDE SEQUENCE [LARGE SCALE GENOMIC DNA]</scope>
    <source>
        <strain evidence="2 3">DSM 25661</strain>
    </source>
</reference>
<feature type="signal peptide" evidence="1">
    <location>
        <begin position="1"/>
        <end position="22"/>
    </location>
</feature>